<feature type="region of interest" description="Disordered" evidence="3">
    <location>
        <begin position="225"/>
        <end position="337"/>
    </location>
</feature>
<reference evidence="5 6" key="1">
    <citation type="journal article" date="2018" name="Gigascience">
        <title>Genomes of trombidid mites reveal novel predicted allergens and laterally-transferred genes associated with secondary metabolism.</title>
        <authorList>
            <person name="Dong X."/>
            <person name="Chaisiri K."/>
            <person name="Xia D."/>
            <person name="Armstrong S.D."/>
            <person name="Fang Y."/>
            <person name="Donnelly M.J."/>
            <person name="Kadowaki T."/>
            <person name="McGarry J.W."/>
            <person name="Darby A.C."/>
            <person name="Makepeace B.L."/>
        </authorList>
    </citation>
    <scope>NUCLEOTIDE SEQUENCE [LARGE SCALE GENOMIC DNA]</scope>
    <source>
        <strain evidence="5">UoL-UT</strain>
    </source>
</reference>
<evidence type="ECO:0000259" key="4">
    <source>
        <dbReference type="PROSITE" id="PS01180"/>
    </source>
</evidence>
<keyword evidence="1" id="KW-1015">Disulfide bond</keyword>
<dbReference type="GO" id="GO:0004252">
    <property type="term" value="F:serine-type endopeptidase activity"/>
    <property type="evidence" value="ECO:0007669"/>
    <property type="project" value="TreeGrafter"/>
</dbReference>
<dbReference type="AlphaFoldDB" id="A0A443S2X7"/>
<dbReference type="Gene3D" id="2.60.120.290">
    <property type="entry name" value="Spermadhesin, CUB domain"/>
    <property type="match status" value="1"/>
</dbReference>
<feature type="compositionally biased region" description="Pro residues" evidence="3">
    <location>
        <begin position="303"/>
        <end position="313"/>
    </location>
</feature>
<dbReference type="InterPro" id="IPR035914">
    <property type="entry name" value="Sperma_CUB_dom_sf"/>
</dbReference>
<dbReference type="Proteomes" id="UP000288716">
    <property type="component" value="Unassembled WGS sequence"/>
</dbReference>
<dbReference type="CDD" id="cd00041">
    <property type="entry name" value="CUB"/>
    <property type="match status" value="1"/>
</dbReference>
<dbReference type="PANTHER" id="PTHR24255">
    <property type="entry name" value="COMPLEMENT COMPONENT 1, S SUBCOMPONENT-RELATED"/>
    <property type="match status" value="1"/>
</dbReference>
<proteinExistence type="predicted"/>
<feature type="domain" description="CUB" evidence="4">
    <location>
        <begin position="82"/>
        <end position="189"/>
    </location>
</feature>
<evidence type="ECO:0000256" key="3">
    <source>
        <dbReference type="SAM" id="MobiDB-lite"/>
    </source>
</evidence>
<evidence type="ECO:0000256" key="2">
    <source>
        <dbReference type="PROSITE-ProRule" id="PRU00059"/>
    </source>
</evidence>
<dbReference type="GO" id="GO:0005615">
    <property type="term" value="C:extracellular space"/>
    <property type="evidence" value="ECO:0007669"/>
    <property type="project" value="TreeGrafter"/>
</dbReference>
<dbReference type="OrthoDB" id="6369184at2759"/>
<dbReference type="PANTHER" id="PTHR24255:SF31">
    <property type="entry name" value="CUBILIN-LIKE PROTEIN"/>
    <property type="match status" value="1"/>
</dbReference>
<dbReference type="EMBL" id="NCKV01010647">
    <property type="protein sequence ID" value="RWS21833.1"/>
    <property type="molecule type" value="Genomic_DNA"/>
</dbReference>
<dbReference type="SUPFAM" id="SSF49854">
    <property type="entry name" value="Spermadhesin, CUB domain"/>
    <property type="match status" value="1"/>
</dbReference>
<comment type="caution">
    <text evidence="5">The sequence shown here is derived from an EMBL/GenBank/DDBJ whole genome shotgun (WGS) entry which is preliminary data.</text>
</comment>
<dbReference type="InterPro" id="IPR000859">
    <property type="entry name" value="CUB_dom"/>
</dbReference>
<protein>
    <recommendedName>
        <fullName evidence="4">CUB domain-containing protein</fullName>
    </recommendedName>
</protein>
<dbReference type="VEuPathDB" id="VectorBase:LDEU010208"/>
<sequence length="366" mass="40828">MFSGSPKEVVMKFASNGNANSRGFRGSYTQFPCTDMDTKQTTLGSNPLPGIVTTGTGPITVVQNGGKIAGPHQPTDGQRIPCDLVIFDKTFELKSPGYPYTYPPNSDCLYSIRRSNPEICKIRLEILDFDTDATPDCRNDYLELENQRLCGKVNKTTKEYSFPNYKFTLRFRCDALRSRKGFLIRGQQLECKPQTYLGASPAQAPSELAPHYPQYPIDQRMLEMGRDPSSRFSHPMQYDPSLAPYASNGYAPQPPSVLSNPRQHPPYRNGFSESDGRGQRPGFYGFPRFNGDSPPVITERPPVSLPPAAPPQFPHSYPSPNNSNENPPYSPGSHTYPLGYGPQSVSCNRIINDAFFDIKSPNYPFR</sequence>
<organism evidence="5 6">
    <name type="scientific">Leptotrombidium deliense</name>
    <dbReference type="NCBI Taxonomy" id="299467"/>
    <lineage>
        <taxon>Eukaryota</taxon>
        <taxon>Metazoa</taxon>
        <taxon>Ecdysozoa</taxon>
        <taxon>Arthropoda</taxon>
        <taxon>Chelicerata</taxon>
        <taxon>Arachnida</taxon>
        <taxon>Acari</taxon>
        <taxon>Acariformes</taxon>
        <taxon>Trombidiformes</taxon>
        <taxon>Prostigmata</taxon>
        <taxon>Anystina</taxon>
        <taxon>Parasitengona</taxon>
        <taxon>Trombiculoidea</taxon>
        <taxon>Trombiculidae</taxon>
        <taxon>Leptotrombidium</taxon>
    </lineage>
</organism>
<accession>A0A443S2X7</accession>
<comment type="caution">
    <text evidence="2">Lacks conserved residue(s) required for the propagation of feature annotation.</text>
</comment>
<evidence type="ECO:0000256" key="1">
    <source>
        <dbReference type="ARBA" id="ARBA00023157"/>
    </source>
</evidence>
<dbReference type="SMART" id="SM00042">
    <property type="entry name" value="CUB"/>
    <property type="match status" value="1"/>
</dbReference>
<name>A0A443S2X7_9ACAR</name>
<feature type="compositionally biased region" description="Low complexity" evidence="3">
    <location>
        <begin position="314"/>
        <end position="327"/>
    </location>
</feature>
<dbReference type="PROSITE" id="PS01180">
    <property type="entry name" value="CUB"/>
    <property type="match status" value="1"/>
</dbReference>
<dbReference type="Pfam" id="PF00431">
    <property type="entry name" value="CUB"/>
    <property type="match status" value="1"/>
</dbReference>
<gene>
    <name evidence="5" type="ORF">B4U80_11764</name>
</gene>
<evidence type="ECO:0000313" key="6">
    <source>
        <dbReference type="Proteomes" id="UP000288716"/>
    </source>
</evidence>
<evidence type="ECO:0000313" key="5">
    <source>
        <dbReference type="EMBL" id="RWS21833.1"/>
    </source>
</evidence>
<keyword evidence="6" id="KW-1185">Reference proteome</keyword>